<accession>A0AA38I511</accession>
<proteinExistence type="predicted"/>
<gene>
    <name evidence="1" type="ORF">Zmor_021014</name>
</gene>
<name>A0AA38I511_9CUCU</name>
<dbReference type="AlphaFoldDB" id="A0AA38I511"/>
<organism evidence="1 2">
    <name type="scientific">Zophobas morio</name>
    <dbReference type="NCBI Taxonomy" id="2755281"/>
    <lineage>
        <taxon>Eukaryota</taxon>
        <taxon>Metazoa</taxon>
        <taxon>Ecdysozoa</taxon>
        <taxon>Arthropoda</taxon>
        <taxon>Hexapoda</taxon>
        <taxon>Insecta</taxon>
        <taxon>Pterygota</taxon>
        <taxon>Neoptera</taxon>
        <taxon>Endopterygota</taxon>
        <taxon>Coleoptera</taxon>
        <taxon>Polyphaga</taxon>
        <taxon>Cucujiformia</taxon>
        <taxon>Tenebrionidae</taxon>
        <taxon>Zophobas</taxon>
    </lineage>
</organism>
<dbReference type="Proteomes" id="UP001168821">
    <property type="component" value="Unassembled WGS sequence"/>
</dbReference>
<reference evidence="1" key="1">
    <citation type="journal article" date="2023" name="G3 (Bethesda)">
        <title>Whole genome assemblies of Zophobas morio and Tenebrio molitor.</title>
        <authorList>
            <person name="Kaur S."/>
            <person name="Stinson S.A."/>
            <person name="diCenzo G.C."/>
        </authorList>
    </citation>
    <scope>NUCLEOTIDE SEQUENCE</scope>
    <source>
        <strain evidence="1">QUZm001</strain>
    </source>
</reference>
<protein>
    <recommendedName>
        <fullName evidence="3">Reverse transcriptase domain-containing protein</fullName>
    </recommendedName>
</protein>
<evidence type="ECO:0000313" key="2">
    <source>
        <dbReference type="Proteomes" id="UP001168821"/>
    </source>
</evidence>
<evidence type="ECO:0000313" key="1">
    <source>
        <dbReference type="EMBL" id="KAJ3649261.1"/>
    </source>
</evidence>
<keyword evidence="2" id="KW-1185">Reference proteome</keyword>
<dbReference type="PANTHER" id="PTHR19446">
    <property type="entry name" value="REVERSE TRANSCRIPTASES"/>
    <property type="match status" value="1"/>
</dbReference>
<sequence>MVAQDSKTGNGGREREAEIRVEEVGKQVGRLKRGKAPGRDGLVNEVWIFGTDGMIGRLSELMNDVWTCKSFPREWKVGKIFPIHKKGNKEKVENYRGITLVLNERLVTEMNEKSILPESQAGFRRGRGPMDSVYMHHLIEKKLR</sequence>
<evidence type="ECO:0008006" key="3">
    <source>
        <dbReference type="Google" id="ProtNLM"/>
    </source>
</evidence>
<dbReference type="EMBL" id="JALNTZ010000006">
    <property type="protein sequence ID" value="KAJ3649261.1"/>
    <property type="molecule type" value="Genomic_DNA"/>
</dbReference>
<comment type="caution">
    <text evidence="1">The sequence shown here is derived from an EMBL/GenBank/DDBJ whole genome shotgun (WGS) entry which is preliminary data.</text>
</comment>